<feature type="region of interest" description="Disordered" evidence="1">
    <location>
        <begin position="1"/>
        <end position="30"/>
    </location>
</feature>
<evidence type="ECO:0000313" key="3">
    <source>
        <dbReference type="Proteomes" id="UP000193144"/>
    </source>
</evidence>
<proteinExistence type="predicted"/>
<gene>
    <name evidence="2" type="ORF">BCR34DRAFT_570876</name>
</gene>
<name>A0A1Y1ZAP1_9PLEO</name>
<reference evidence="2 3" key="1">
    <citation type="submission" date="2016-07" db="EMBL/GenBank/DDBJ databases">
        <title>Pervasive Adenine N6-methylation of Active Genes in Fungi.</title>
        <authorList>
            <consortium name="DOE Joint Genome Institute"/>
            <person name="Mondo S.J."/>
            <person name="Dannebaum R.O."/>
            <person name="Kuo R.C."/>
            <person name="Labutti K."/>
            <person name="Haridas S."/>
            <person name="Kuo A."/>
            <person name="Salamov A."/>
            <person name="Ahrendt S.R."/>
            <person name="Lipzen A."/>
            <person name="Sullivan W."/>
            <person name="Andreopoulos W.B."/>
            <person name="Clum A."/>
            <person name="Lindquist E."/>
            <person name="Daum C."/>
            <person name="Ramamoorthy G.K."/>
            <person name="Gryganskyi A."/>
            <person name="Culley D."/>
            <person name="Magnuson J.K."/>
            <person name="James T.Y."/>
            <person name="O'Malley M.A."/>
            <person name="Stajich J.E."/>
            <person name="Spatafora J.W."/>
            <person name="Visel A."/>
            <person name="Grigoriev I.V."/>
        </authorList>
    </citation>
    <scope>NUCLEOTIDE SEQUENCE [LARGE SCALE GENOMIC DNA]</scope>
    <source>
        <strain evidence="2 3">CBS 115471</strain>
    </source>
</reference>
<sequence>MGTMKSRPAPSTLPKPQLTSQRAVEAGDTAGRVHEPSTLQAGGVCLHTYLTISLQLCRALEILPCYPTVSATTHYRKRPKICQGRRLRPGGGTMVRRAGEWQGSEVALTALMTWWCSMHVAFPLPQALQARLPHQPTPSHASLILLDAIASPDIGSLCQPRPGRRCFVVIRRGHSPSAAPYLPPTTSPRTAVQQHHGCGKS</sequence>
<dbReference type="EMBL" id="MCFA01000111">
    <property type="protein sequence ID" value="ORY07164.1"/>
    <property type="molecule type" value="Genomic_DNA"/>
</dbReference>
<dbReference type="AlphaFoldDB" id="A0A1Y1ZAP1"/>
<protein>
    <submittedName>
        <fullName evidence="2">Uncharacterized protein</fullName>
    </submittedName>
</protein>
<accession>A0A1Y1ZAP1</accession>
<dbReference type="Proteomes" id="UP000193144">
    <property type="component" value="Unassembled WGS sequence"/>
</dbReference>
<comment type="caution">
    <text evidence="2">The sequence shown here is derived from an EMBL/GenBank/DDBJ whole genome shotgun (WGS) entry which is preliminary data.</text>
</comment>
<feature type="region of interest" description="Disordered" evidence="1">
    <location>
        <begin position="178"/>
        <end position="201"/>
    </location>
</feature>
<evidence type="ECO:0000256" key="1">
    <source>
        <dbReference type="SAM" id="MobiDB-lite"/>
    </source>
</evidence>
<organism evidence="2 3">
    <name type="scientific">Clohesyomyces aquaticus</name>
    <dbReference type="NCBI Taxonomy" id="1231657"/>
    <lineage>
        <taxon>Eukaryota</taxon>
        <taxon>Fungi</taxon>
        <taxon>Dikarya</taxon>
        <taxon>Ascomycota</taxon>
        <taxon>Pezizomycotina</taxon>
        <taxon>Dothideomycetes</taxon>
        <taxon>Pleosporomycetidae</taxon>
        <taxon>Pleosporales</taxon>
        <taxon>Lindgomycetaceae</taxon>
        <taxon>Clohesyomyces</taxon>
    </lineage>
</organism>
<evidence type="ECO:0000313" key="2">
    <source>
        <dbReference type="EMBL" id="ORY07164.1"/>
    </source>
</evidence>
<keyword evidence="3" id="KW-1185">Reference proteome</keyword>